<keyword evidence="1" id="KW-0853">WD repeat</keyword>
<dbReference type="InterPro" id="IPR036322">
    <property type="entry name" value="WD40_repeat_dom_sf"/>
</dbReference>
<dbReference type="AlphaFoldDB" id="A0A8H6XWU2"/>
<dbReference type="PANTHER" id="PTHR19879">
    <property type="entry name" value="TRANSCRIPTION INITIATION FACTOR TFIID"/>
    <property type="match status" value="1"/>
</dbReference>
<protein>
    <submittedName>
        <fullName evidence="2">Wd-40 repeat protein</fullName>
    </submittedName>
</protein>
<gene>
    <name evidence="2" type="ORF">MSAN_01696600</name>
</gene>
<evidence type="ECO:0000256" key="1">
    <source>
        <dbReference type="PROSITE-ProRule" id="PRU00221"/>
    </source>
</evidence>
<dbReference type="PANTHER" id="PTHR19879:SF9">
    <property type="entry name" value="TRANSCRIPTION INITIATION FACTOR TFIID SUBUNIT 5"/>
    <property type="match status" value="1"/>
</dbReference>
<accession>A0A8H6XWU2</accession>
<organism evidence="2 3">
    <name type="scientific">Mycena sanguinolenta</name>
    <dbReference type="NCBI Taxonomy" id="230812"/>
    <lineage>
        <taxon>Eukaryota</taxon>
        <taxon>Fungi</taxon>
        <taxon>Dikarya</taxon>
        <taxon>Basidiomycota</taxon>
        <taxon>Agaricomycotina</taxon>
        <taxon>Agaricomycetes</taxon>
        <taxon>Agaricomycetidae</taxon>
        <taxon>Agaricales</taxon>
        <taxon>Marasmiineae</taxon>
        <taxon>Mycenaceae</taxon>
        <taxon>Mycena</taxon>
    </lineage>
</organism>
<evidence type="ECO:0000313" key="2">
    <source>
        <dbReference type="EMBL" id="KAF7349698.1"/>
    </source>
</evidence>
<dbReference type="Gene3D" id="2.130.10.10">
    <property type="entry name" value="YVTN repeat-like/Quinoprotein amine dehydrogenase"/>
    <property type="match status" value="1"/>
</dbReference>
<evidence type="ECO:0000313" key="3">
    <source>
        <dbReference type="Proteomes" id="UP000623467"/>
    </source>
</evidence>
<dbReference type="Pfam" id="PF00400">
    <property type="entry name" value="WD40"/>
    <property type="match status" value="3"/>
</dbReference>
<reference evidence="2" key="1">
    <citation type="submission" date="2020-05" db="EMBL/GenBank/DDBJ databases">
        <title>Mycena genomes resolve the evolution of fungal bioluminescence.</title>
        <authorList>
            <person name="Tsai I.J."/>
        </authorList>
    </citation>
    <scope>NUCLEOTIDE SEQUENCE</scope>
    <source>
        <strain evidence="2">160909Yilan</strain>
    </source>
</reference>
<feature type="repeat" description="WD" evidence="1">
    <location>
        <begin position="6"/>
        <end position="34"/>
    </location>
</feature>
<dbReference type="SMART" id="SM00320">
    <property type="entry name" value="WD40"/>
    <property type="match status" value="2"/>
</dbReference>
<proteinExistence type="predicted"/>
<dbReference type="EMBL" id="JACAZH010000015">
    <property type="protein sequence ID" value="KAF7349698.1"/>
    <property type="molecule type" value="Genomic_DNA"/>
</dbReference>
<comment type="caution">
    <text evidence="2">The sequence shown here is derived from an EMBL/GenBank/DDBJ whole genome shotgun (WGS) entry which is preliminary data.</text>
</comment>
<dbReference type="InterPro" id="IPR001680">
    <property type="entry name" value="WD40_rpt"/>
</dbReference>
<keyword evidence="3" id="KW-1185">Reference proteome</keyword>
<feature type="repeat" description="WD" evidence="1">
    <location>
        <begin position="46"/>
        <end position="76"/>
    </location>
</feature>
<feature type="repeat" description="WD" evidence="1">
    <location>
        <begin position="77"/>
        <end position="118"/>
    </location>
</feature>
<dbReference type="SUPFAM" id="SSF50978">
    <property type="entry name" value="WD40 repeat-like"/>
    <property type="match status" value="1"/>
</dbReference>
<dbReference type="Proteomes" id="UP000623467">
    <property type="component" value="Unassembled WGS sequence"/>
</dbReference>
<name>A0A8H6XWU2_9AGAR</name>
<dbReference type="InterPro" id="IPR015943">
    <property type="entry name" value="WD40/YVTN_repeat-like_dom_sf"/>
</dbReference>
<sequence>MWAETSPNDKVVATSSWDRTVRIWSMESGEALRVLSRADGQSWAGAFSPDGDVIAAGAGDGMVRIWGVDTGQLLFTFSGFGGWVRSLAFSPDGLQLAAGSGGGSLRIIDLKSWECAQSWQIDANKTGRALAEPFSEIVGVQYTSRGDLFYCATDGHMVGYRPSQNLKWDFFLPSLANGISSKTFAISKDGSKLISSLGSDVGIWKID</sequence>
<dbReference type="OrthoDB" id="2911645at2759"/>
<dbReference type="PROSITE" id="PS50082">
    <property type="entry name" value="WD_REPEATS_2"/>
    <property type="match status" value="3"/>
</dbReference>